<dbReference type="SUPFAM" id="SSF53448">
    <property type="entry name" value="Nucleotide-diphospho-sugar transferases"/>
    <property type="match status" value="1"/>
</dbReference>
<keyword evidence="2" id="KW-0808">Transferase</keyword>
<proteinExistence type="predicted"/>
<dbReference type="PANTHER" id="PTHR22572">
    <property type="entry name" value="SUGAR-1-PHOSPHATE GUANYL TRANSFERASE"/>
    <property type="match status" value="1"/>
</dbReference>
<dbReference type="AlphaFoldDB" id="A0A930DSP3"/>
<name>A0A930DSP3_9FIRM</name>
<dbReference type="InterPro" id="IPR050486">
    <property type="entry name" value="Mannose-1P_guanyltransferase"/>
</dbReference>
<accession>A0A930DSP3</accession>
<dbReference type="Pfam" id="PF00483">
    <property type="entry name" value="NTP_transferase"/>
    <property type="match status" value="1"/>
</dbReference>
<evidence type="ECO:0000313" key="3">
    <source>
        <dbReference type="Proteomes" id="UP000709351"/>
    </source>
</evidence>
<dbReference type="Proteomes" id="UP000709351">
    <property type="component" value="Unassembled WGS sequence"/>
</dbReference>
<dbReference type="InterPro" id="IPR005835">
    <property type="entry name" value="NTP_transferase_dom"/>
</dbReference>
<evidence type="ECO:0000259" key="1">
    <source>
        <dbReference type="Pfam" id="PF00483"/>
    </source>
</evidence>
<comment type="caution">
    <text evidence="2">The sequence shown here is derived from an EMBL/GenBank/DDBJ whole genome shotgun (WGS) entry which is preliminary data.</text>
</comment>
<dbReference type="EMBL" id="JABZRD010000371">
    <property type="protein sequence ID" value="MBF1284113.1"/>
    <property type="molecule type" value="Genomic_DNA"/>
</dbReference>
<evidence type="ECO:0000313" key="2">
    <source>
        <dbReference type="EMBL" id="MBF1284113.1"/>
    </source>
</evidence>
<reference evidence="2" key="1">
    <citation type="submission" date="2020-04" db="EMBL/GenBank/DDBJ databases">
        <title>Deep metagenomics examines the oral microbiome during advanced dental caries in children, revealing novel taxa and co-occurrences with host molecules.</title>
        <authorList>
            <person name="Baker J.L."/>
            <person name="Morton J.T."/>
            <person name="Dinis M."/>
            <person name="Alvarez R."/>
            <person name="Tran N.C."/>
            <person name="Knight R."/>
            <person name="Edlund A."/>
        </authorList>
    </citation>
    <scope>NUCLEOTIDE SEQUENCE</scope>
    <source>
        <strain evidence="2">JCVI_24_bin.2</strain>
    </source>
</reference>
<dbReference type="CDD" id="cd06915">
    <property type="entry name" value="NTP_transferase_WcbM_like"/>
    <property type="match status" value="1"/>
</dbReference>
<protein>
    <submittedName>
        <fullName evidence="2">NTP transferase domain-containing protein</fullName>
    </submittedName>
</protein>
<gene>
    <name evidence="2" type="ORF">HXM93_06250</name>
</gene>
<dbReference type="GO" id="GO:0016740">
    <property type="term" value="F:transferase activity"/>
    <property type="evidence" value="ECO:0007669"/>
    <property type="project" value="UniProtKB-KW"/>
</dbReference>
<feature type="domain" description="Nucleotidyl transferase" evidence="1">
    <location>
        <begin position="3"/>
        <end position="235"/>
    </location>
</feature>
<dbReference type="Gene3D" id="3.90.550.10">
    <property type="entry name" value="Spore Coat Polysaccharide Biosynthesis Protein SpsA, Chain A"/>
    <property type="match status" value="1"/>
</dbReference>
<dbReference type="InterPro" id="IPR029044">
    <property type="entry name" value="Nucleotide-diphossugar_trans"/>
</dbReference>
<organism evidence="2 3">
    <name type="scientific">Oribacterium parvum</name>
    <dbReference type="NCBI Taxonomy" id="1501329"/>
    <lineage>
        <taxon>Bacteria</taxon>
        <taxon>Bacillati</taxon>
        <taxon>Bacillota</taxon>
        <taxon>Clostridia</taxon>
        <taxon>Lachnospirales</taxon>
        <taxon>Lachnospiraceae</taxon>
        <taxon>Oribacterium</taxon>
    </lineage>
</organism>
<sequence>MEAILLCGGLGTRLRSVVSDRPKPMADIAGKPFLHYLVKMLSESGVKHLIFALGYMGEQIEAYFKSGEEYGLSISYSYEESPLGTGGAIRNALSHVSAENVLVLNADTYFHTDYENLLAEQLKNQAVMTIASRKIKDISRYGAILKDETGRILRWNEKMSLNEEKSPKPGEINGGICVMKKSLIEKIPEGKQSLENDCIPAWLEDGVYLQAIPSDGYFMDIGIPEDYAQFRKDIENGTINEEVS</sequence>